<keyword evidence="2" id="KW-1185">Reference proteome</keyword>
<gene>
    <name evidence="1" type="ORF">KIPB_012750</name>
</gene>
<comment type="caution">
    <text evidence="1">The sequence shown here is derived from an EMBL/GenBank/DDBJ whole genome shotgun (WGS) entry which is preliminary data.</text>
</comment>
<proteinExistence type="predicted"/>
<sequence>RVMDAALGSLVGACIGDAMGAYLEFSGRPEEARVQTAMKMPGH</sequence>
<dbReference type="AlphaFoldDB" id="A0A9K3D7K8"/>
<accession>A0A9K3D7K8</accession>
<dbReference type="Proteomes" id="UP000265618">
    <property type="component" value="Unassembled WGS sequence"/>
</dbReference>
<reference evidence="1 2" key="1">
    <citation type="journal article" date="2018" name="PLoS ONE">
        <title>The draft genome of Kipferlia bialata reveals reductive genome evolution in fornicate parasites.</title>
        <authorList>
            <person name="Tanifuji G."/>
            <person name="Takabayashi S."/>
            <person name="Kume K."/>
            <person name="Takagi M."/>
            <person name="Nakayama T."/>
            <person name="Kamikawa R."/>
            <person name="Inagaki Y."/>
            <person name="Hashimoto T."/>
        </authorList>
    </citation>
    <scope>NUCLEOTIDE SEQUENCE [LARGE SCALE GENOMIC DNA]</scope>
    <source>
        <strain evidence="1">NY0173</strain>
    </source>
</reference>
<evidence type="ECO:0000313" key="1">
    <source>
        <dbReference type="EMBL" id="GIQ90092.1"/>
    </source>
</evidence>
<dbReference type="Gene3D" id="1.10.4080.10">
    <property type="entry name" value="ADP-ribosylation/Crystallin J1"/>
    <property type="match status" value="1"/>
</dbReference>
<dbReference type="SUPFAM" id="SSF101478">
    <property type="entry name" value="ADP-ribosylglycohydrolase"/>
    <property type="match status" value="1"/>
</dbReference>
<evidence type="ECO:0000313" key="2">
    <source>
        <dbReference type="Proteomes" id="UP000265618"/>
    </source>
</evidence>
<dbReference type="EMBL" id="BDIP01005752">
    <property type="protein sequence ID" value="GIQ90092.1"/>
    <property type="molecule type" value="Genomic_DNA"/>
</dbReference>
<name>A0A9K3D7K8_9EUKA</name>
<protein>
    <submittedName>
        <fullName evidence="1">ADP-ribosylation/Crystallin J1</fullName>
    </submittedName>
</protein>
<organism evidence="1 2">
    <name type="scientific">Kipferlia bialata</name>
    <dbReference type="NCBI Taxonomy" id="797122"/>
    <lineage>
        <taxon>Eukaryota</taxon>
        <taxon>Metamonada</taxon>
        <taxon>Carpediemonas-like organisms</taxon>
        <taxon>Kipferlia</taxon>
    </lineage>
</organism>
<feature type="non-terminal residue" evidence="1">
    <location>
        <position position="1"/>
    </location>
</feature>
<dbReference type="InterPro" id="IPR036705">
    <property type="entry name" value="Ribosyl_crysJ1_sf"/>
</dbReference>
<dbReference type="OrthoDB" id="410104at2759"/>